<evidence type="ECO:0000313" key="2">
    <source>
        <dbReference type="Proteomes" id="UP000292027"/>
    </source>
</evidence>
<reference evidence="1 2" key="1">
    <citation type="journal article" date="2015" name="Stand. Genomic Sci.">
        <title>Genomic Encyclopedia of Bacterial and Archaeal Type Strains, Phase III: the genomes of soil and plant-associated and newly described type strains.</title>
        <authorList>
            <person name="Whitman W.B."/>
            <person name="Woyke T."/>
            <person name="Klenk H.P."/>
            <person name="Zhou Y."/>
            <person name="Lilburn T.G."/>
            <person name="Beck B.J."/>
            <person name="De Vos P."/>
            <person name="Vandamme P."/>
            <person name="Eisen J.A."/>
            <person name="Garrity G."/>
            <person name="Hugenholtz P."/>
            <person name="Kyrpides N.C."/>
        </authorList>
    </citation>
    <scope>NUCLEOTIDE SEQUENCE [LARGE SCALE GENOMIC DNA]</scope>
    <source>
        <strain evidence="1 2">VKM Ac-2540</strain>
    </source>
</reference>
<gene>
    <name evidence="1" type="ORF">EV645_6468</name>
</gene>
<evidence type="ECO:0000313" key="1">
    <source>
        <dbReference type="EMBL" id="RZU11306.1"/>
    </source>
</evidence>
<name>A0A4V2FWW3_9ACTN</name>
<protein>
    <submittedName>
        <fullName evidence="1">Uncharacterized protein</fullName>
    </submittedName>
</protein>
<organism evidence="1 2">
    <name type="scientific">Kribbella rubisoli</name>
    <dbReference type="NCBI Taxonomy" id="3075929"/>
    <lineage>
        <taxon>Bacteria</taxon>
        <taxon>Bacillati</taxon>
        <taxon>Actinomycetota</taxon>
        <taxon>Actinomycetes</taxon>
        <taxon>Propionibacteriales</taxon>
        <taxon>Kribbellaceae</taxon>
        <taxon>Kribbella</taxon>
    </lineage>
</organism>
<dbReference type="EMBL" id="SHKR01000015">
    <property type="protein sequence ID" value="RZU11306.1"/>
    <property type="molecule type" value="Genomic_DNA"/>
</dbReference>
<accession>A0A4V2FWW3</accession>
<keyword evidence="2" id="KW-1185">Reference proteome</keyword>
<proteinExistence type="predicted"/>
<dbReference type="Proteomes" id="UP000292027">
    <property type="component" value="Unassembled WGS sequence"/>
</dbReference>
<comment type="caution">
    <text evidence="1">The sequence shown here is derived from an EMBL/GenBank/DDBJ whole genome shotgun (WGS) entry which is preliminary data.</text>
</comment>
<dbReference type="AlphaFoldDB" id="A0A4V2FWW3"/>
<sequence length="62" mass="6366">MSFAVGSPLYRHELIAPVTDHGGQRSGARLPRFAAVRPQVTPVTELGGAGAELTGHGLCALA</sequence>